<name>A0ACB8M9V6_CITSI</name>
<reference evidence="2" key="1">
    <citation type="journal article" date="2023" name="Hortic. Res.">
        <title>A chromosome-level phased genome enabling allele-level studies in sweet orange: a case study on citrus Huanglongbing tolerance.</title>
        <authorList>
            <person name="Wu B."/>
            <person name="Yu Q."/>
            <person name="Deng Z."/>
            <person name="Duan Y."/>
            <person name="Luo F."/>
            <person name="Gmitter F. Jr."/>
        </authorList>
    </citation>
    <scope>NUCLEOTIDE SEQUENCE [LARGE SCALE GENOMIC DNA]</scope>
    <source>
        <strain evidence="2">cv. Valencia</strain>
    </source>
</reference>
<organism evidence="1 2">
    <name type="scientific">Citrus sinensis</name>
    <name type="common">Sweet orange</name>
    <name type="synonym">Citrus aurantium var. sinensis</name>
    <dbReference type="NCBI Taxonomy" id="2711"/>
    <lineage>
        <taxon>Eukaryota</taxon>
        <taxon>Viridiplantae</taxon>
        <taxon>Streptophyta</taxon>
        <taxon>Embryophyta</taxon>
        <taxon>Tracheophyta</taxon>
        <taxon>Spermatophyta</taxon>
        <taxon>Magnoliopsida</taxon>
        <taxon>eudicotyledons</taxon>
        <taxon>Gunneridae</taxon>
        <taxon>Pentapetalae</taxon>
        <taxon>rosids</taxon>
        <taxon>malvids</taxon>
        <taxon>Sapindales</taxon>
        <taxon>Rutaceae</taxon>
        <taxon>Aurantioideae</taxon>
        <taxon>Citrus</taxon>
    </lineage>
</organism>
<dbReference type="EMBL" id="CM039172">
    <property type="protein sequence ID" value="KAH9782442.1"/>
    <property type="molecule type" value="Genomic_DNA"/>
</dbReference>
<comment type="caution">
    <text evidence="1">The sequence shown here is derived from an EMBL/GenBank/DDBJ whole genome shotgun (WGS) entry which is preliminary data.</text>
</comment>
<protein>
    <submittedName>
        <fullName evidence="1">Uncharacterized protein</fullName>
    </submittedName>
</protein>
<accession>A0ACB8M9V6</accession>
<keyword evidence="2" id="KW-1185">Reference proteome</keyword>
<proteinExistence type="predicted"/>
<sequence length="104" mass="11771">MGMMFPTSLIGLSFDRFWKLKCLSSMGFQSLTSLEYLWIKSCPSLTSFPEGGLPSLLLHLSIEGCQKLEKVCKRDKGKEWSKFANIPCVEINGKFIYDPDSHSD</sequence>
<evidence type="ECO:0000313" key="1">
    <source>
        <dbReference type="EMBL" id="KAH9782442.1"/>
    </source>
</evidence>
<evidence type="ECO:0000313" key="2">
    <source>
        <dbReference type="Proteomes" id="UP000829398"/>
    </source>
</evidence>
<gene>
    <name evidence="1" type="ORF">KPL71_008887</name>
</gene>
<dbReference type="Proteomes" id="UP000829398">
    <property type="component" value="Chromosome 3"/>
</dbReference>